<dbReference type="SUPFAM" id="SSF48371">
    <property type="entry name" value="ARM repeat"/>
    <property type="match status" value="1"/>
</dbReference>
<dbReference type="InterPro" id="IPR016024">
    <property type="entry name" value="ARM-type_fold"/>
</dbReference>
<reference evidence="3" key="1">
    <citation type="journal article" date="2021" name="Proc. Natl. Acad. Sci. U.S.A.">
        <title>A Catalog of Tens of Thousands of Viruses from Human Metagenomes Reveals Hidden Associations with Chronic Diseases.</title>
        <authorList>
            <person name="Tisza M.J."/>
            <person name="Buck C.B."/>
        </authorList>
    </citation>
    <scope>NUCLEOTIDE SEQUENCE</scope>
    <source>
        <strain evidence="3">CtDCt3</strain>
    </source>
</reference>
<evidence type="ECO:0000259" key="2">
    <source>
        <dbReference type="Pfam" id="PF20155"/>
    </source>
</evidence>
<dbReference type="EMBL" id="BK015987">
    <property type="protein sequence ID" value="DAF88507.1"/>
    <property type="molecule type" value="Genomic_DNA"/>
</dbReference>
<sequence>MAESSIGVVYIEVAPSGKDFGKKLEGDITQAADNAAKTGGTSILGKFGGAFGKIGKIGLGAIGTIAGGITALAAKGGFQRALAIENAQAKLKGLGHDSKSITEIMNNALASVKGTAFGLGDAATVAATLSAAGIKSGDQMTNVLKTVADTAQISGRSLTDIGTIFSSVAARGKLQGDDMLQLMSSGVPVLQLLAKHLGKTSEEVSDMVSKGQIDFQTFADSMQEGLGGAALAAGDTFQGALANVKAALGRMGEGPGKLALESLRKAFNAAIPAIDALSGQLTPFLDKLNGQLDPYIDKAIGLIERFANGLQDGSITIQDIVGQVGQLAGALAVFAGVGGNIDAITGFFDMLGTAGDRGVTQLTSKVKSLPDGIKSVFSAFMSDGAAIAEDLAFPFQLAGEKISGSKLGQKIASLGSGVSGGVGKITSTLKSKLVSGFASAAFALENNPVVAGLQSFGGKLGGIASGVAGKAKAVLGPIGDAFGGIAGVVGPRLQSGLDAVGSMLTGFFSPGNFIKFLGIGAIIAALVAGLGMLDQSMQGQLFAMIGRLGAQLPGRLQNLSMQITANLPQMIAQGAAILTALMNTFTENAPRLLSTAALLITTLVQGLGQALPTLLPAAVQMITSLITALIAQAPMLIEGGMQLLQGLVQGIMNSLPTLIAAIPQILQALLTAFTTALPTVLNIGVDIILNIVNGLTSAMPQLVAMLPTVIQTLINAFTKNLPGIVQVGVNALVKLIDGLSQAIPQLVGYIPQIIASIVNTLASNLPQILQAGAQILITLAGGLAKAIPQLISQIPAIVRSIWNGFTSVNWGEVGMNIITGIASGVTSAAGQLVDAAVGAAKDALNWVKDKLGIHSPSRVFRDQVGVMIGRGMAEGIDQSQQIVNRSLDRIAAGLTLDGHSFGSPLIGGVTGGTGMLRDDRERTATQTALLEQLLAALVALHADIPTMLQALGIELDGREVGRLVRKYANA</sequence>
<name>A0A8S5U227_9CAUD</name>
<proteinExistence type="predicted"/>
<dbReference type="NCBIfam" id="TIGR02675">
    <property type="entry name" value="tape_meas_nterm"/>
    <property type="match status" value="1"/>
</dbReference>
<feature type="domain" description="Tape measure protein N-terminal" evidence="2">
    <location>
        <begin position="76"/>
        <end position="250"/>
    </location>
</feature>
<keyword evidence="1" id="KW-1245">Viral tail assembly</keyword>
<dbReference type="InterPro" id="IPR013491">
    <property type="entry name" value="Tape_meas_N"/>
</dbReference>
<dbReference type="GO" id="GO:0098003">
    <property type="term" value="P:viral tail assembly"/>
    <property type="evidence" value="ECO:0007669"/>
    <property type="project" value="UniProtKB-KW"/>
</dbReference>
<dbReference type="InterPro" id="IPR011989">
    <property type="entry name" value="ARM-like"/>
</dbReference>
<protein>
    <submittedName>
        <fullName evidence="3">Tail tape measure protein</fullName>
    </submittedName>
</protein>
<accession>A0A8S5U227</accession>
<dbReference type="Pfam" id="PF20155">
    <property type="entry name" value="TMP_3"/>
    <property type="match status" value="1"/>
</dbReference>
<dbReference type="Gene3D" id="1.25.10.10">
    <property type="entry name" value="Leucine-rich Repeat Variant"/>
    <property type="match status" value="1"/>
</dbReference>
<evidence type="ECO:0000256" key="1">
    <source>
        <dbReference type="ARBA" id="ARBA00022465"/>
    </source>
</evidence>
<evidence type="ECO:0000313" key="3">
    <source>
        <dbReference type="EMBL" id="DAF88507.1"/>
    </source>
</evidence>
<organism evidence="3">
    <name type="scientific">Siphoviridae sp. ctDCt3</name>
    <dbReference type="NCBI Taxonomy" id="2825385"/>
    <lineage>
        <taxon>Viruses</taxon>
        <taxon>Duplodnaviria</taxon>
        <taxon>Heunggongvirae</taxon>
        <taxon>Uroviricota</taxon>
        <taxon>Caudoviricetes</taxon>
    </lineage>
</organism>
<keyword evidence="1" id="KW-1188">Viral release from host cell</keyword>